<evidence type="ECO:0000313" key="2">
    <source>
        <dbReference type="EMBL" id="KAF5199252.1"/>
    </source>
</evidence>
<evidence type="ECO:0008006" key="4">
    <source>
        <dbReference type="Google" id="ProtNLM"/>
    </source>
</evidence>
<proteinExistence type="predicted"/>
<feature type="chain" id="PRO_5029456479" description="Transmembrane protein" evidence="1">
    <location>
        <begin position="25"/>
        <end position="95"/>
    </location>
</feature>
<evidence type="ECO:0000256" key="1">
    <source>
        <dbReference type="SAM" id="SignalP"/>
    </source>
</evidence>
<dbReference type="EMBL" id="JABWDY010012256">
    <property type="protein sequence ID" value="KAF5199252.1"/>
    <property type="molecule type" value="Genomic_DNA"/>
</dbReference>
<protein>
    <recommendedName>
        <fullName evidence="4">Transmembrane protein</fullName>
    </recommendedName>
</protein>
<dbReference type="AlphaFoldDB" id="A0A7J6WT88"/>
<gene>
    <name evidence="2" type="ORF">FRX31_011161</name>
</gene>
<feature type="signal peptide" evidence="1">
    <location>
        <begin position="1"/>
        <end position="24"/>
    </location>
</feature>
<evidence type="ECO:0000313" key="3">
    <source>
        <dbReference type="Proteomes" id="UP000554482"/>
    </source>
</evidence>
<reference evidence="2 3" key="1">
    <citation type="submission" date="2020-06" db="EMBL/GenBank/DDBJ databases">
        <title>Transcriptomic and genomic resources for Thalictrum thalictroides and T. hernandezii: Facilitating candidate gene discovery in an emerging model plant lineage.</title>
        <authorList>
            <person name="Arias T."/>
            <person name="Riano-Pachon D.M."/>
            <person name="Di Stilio V.S."/>
        </authorList>
    </citation>
    <scope>NUCLEOTIDE SEQUENCE [LARGE SCALE GENOMIC DNA]</scope>
    <source>
        <strain evidence="3">cv. WT478/WT964</strain>
        <tissue evidence="2">Leaves</tissue>
    </source>
</reference>
<keyword evidence="3" id="KW-1185">Reference proteome</keyword>
<name>A0A7J6WT88_THATH</name>
<dbReference type="Proteomes" id="UP000554482">
    <property type="component" value="Unassembled WGS sequence"/>
</dbReference>
<organism evidence="2 3">
    <name type="scientific">Thalictrum thalictroides</name>
    <name type="common">Rue-anemone</name>
    <name type="synonym">Anemone thalictroides</name>
    <dbReference type="NCBI Taxonomy" id="46969"/>
    <lineage>
        <taxon>Eukaryota</taxon>
        <taxon>Viridiplantae</taxon>
        <taxon>Streptophyta</taxon>
        <taxon>Embryophyta</taxon>
        <taxon>Tracheophyta</taxon>
        <taxon>Spermatophyta</taxon>
        <taxon>Magnoliopsida</taxon>
        <taxon>Ranunculales</taxon>
        <taxon>Ranunculaceae</taxon>
        <taxon>Thalictroideae</taxon>
        <taxon>Thalictrum</taxon>
    </lineage>
</organism>
<accession>A0A7J6WT88</accession>
<keyword evidence="1" id="KW-0732">Signal</keyword>
<comment type="caution">
    <text evidence="2">The sequence shown here is derived from an EMBL/GenBank/DDBJ whole genome shotgun (WGS) entry which is preliminary data.</text>
</comment>
<sequence length="95" mass="10225">MEKSAKVLMFLTLLVSALAASSEAGRDISDGENTAYYQPQTFFKFPLCTKKKLPPFKPHFSFLPKGNDGVGGGYLGNGGNEYEVGWAVDSAPGYP</sequence>